<dbReference type="EMBL" id="KL197721">
    <property type="protein sequence ID" value="KDQ56898.1"/>
    <property type="molecule type" value="Genomic_DNA"/>
</dbReference>
<reference evidence="3" key="1">
    <citation type="journal article" date="2014" name="Proc. Natl. Acad. Sci. U.S.A.">
        <title>Extensive sampling of basidiomycete genomes demonstrates inadequacy of the white-rot/brown-rot paradigm for wood decay fungi.</title>
        <authorList>
            <person name="Riley R."/>
            <person name="Salamov A.A."/>
            <person name="Brown D.W."/>
            <person name="Nagy L.G."/>
            <person name="Floudas D."/>
            <person name="Held B.W."/>
            <person name="Levasseur A."/>
            <person name="Lombard V."/>
            <person name="Morin E."/>
            <person name="Otillar R."/>
            <person name="Lindquist E.A."/>
            <person name="Sun H."/>
            <person name="LaButti K.M."/>
            <person name="Schmutz J."/>
            <person name="Jabbour D."/>
            <person name="Luo H."/>
            <person name="Baker S.E."/>
            <person name="Pisabarro A.G."/>
            <person name="Walton J.D."/>
            <person name="Blanchette R.A."/>
            <person name="Henrissat B."/>
            <person name="Martin F."/>
            <person name="Cullen D."/>
            <person name="Hibbett D.S."/>
            <person name="Grigoriev I.V."/>
        </authorList>
    </citation>
    <scope>NUCLEOTIDE SEQUENCE [LARGE SCALE GENOMIC DNA]</scope>
    <source>
        <strain evidence="3">MUCL 33604</strain>
    </source>
</reference>
<keyword evidence="3" id="KW-1185">Reference proteome</keyword>
<evidence type="ECO:0000313" key="3">
    <source>
        <dbReference type="Proteomes" id="UP000027265"/>
    </source>
</evidence>
<dbReference type="InParanoid" id="A0A067PQ15"/>
<dbReference type="Proteomes" id="UP000027265">
    <property type="component" value="Unassembled WGS sequence"/>
</dbReference>
<evidence type="ECO:0000256" key="1">
    <source>
        <dbReference type="SAM" id="MobiDB-lite"/>
    </source>
</evidence>
<feature type="region of interest" description="Disordered" evidence="1">
    <location>
        <begin position="1"/>
        <end position="34"/>
    </location>
</feature>
<feature type="region of interest" description="Disordered" evidence="1">
    <location>
        <begin position="325"/>
        <end position="384"/>
    </location>
</feature>
<feature type="compositionally biased region" description="Polar residues" evidence="1">
    <location>
        <begin position="341"/>
        <end position="353"/>
    </location>
</feature>
<accession>A0A067PQ15</accession>
<dbReference type="AlphaFoldDB" id="A0A067PQ15"/>
<name>A0A067PQ15_9AGAM</name>
<feature type="region of interest" description="Disordered" evidence="1">
    <location>
        <begin position="158"/>
        <end position="215"/>
    </location>
</feature>
<evidence type="ECO:0000313" key="2">
    <source>
        <dbReference type="EMBL" id="KDQ56898.1"/>
    </source>
</evidence>
<dbReference type="OrthoDB" id="3241493at2759"/>
<protein>
    <submittedName>
        <fullName evidence="2">Uncharacterized protein</fullName>
    </submittedName>
</protein>
<feature type="compositionally biased region" description="Basic and acidic residues" evidence="1">
    <location>
        <begin position="194"/>
        <end position="211"/>
    </location>
</feature>
<proteinExistence type="predicted"/>
<organism evidence="2 3">
    <name type="scientific">Jaapia argillacea MUCL 33604</name>
    <dbReference type="NCBI Taxonomy" id="933084"/>
    <lineage>
        <taxon>Eukaryota</taxon>
        <taxon>Fungi</taxon>
        <taxon>Dikarya</taxon>
        <taxon>Basidiomycota</taxon>
        <taxon>Agaricomycotina</taxon>
        <taxon>Agaricomycetes</taxon>
        <taxon>Agaricomycetidae</taxon>
        <taxon>Jaapiales</taxon>
        <taxon>Jaapiaceae</taxon>
        <taxon>Jaapia</taxon>
    </lineage>
</organism>
<gene>
    <name evidence="2" type="ORF">JAAARDRAFT_36371</name>
</gene>
<dbReference type="HOGENOM" id="CLU_038288_0_0_1"/>
<feature type="compositionally biased region" description="Polar residues" evidence="1">
    <location>
        <begin position="361"/>
        <end position="378"/>
    </location>
</feature>
<sequence>MVADDLPWPELGNISRGATRGNQGSKGVVSQPDDEGRSLLQLRVHPGVLEVRLNRQASDWYRTLDNEVMRALKLTKTYWRKARRRQDYDARADQDHMELHEWLQQLKDKAMSHIEMLMQKGDIPGPPYIMPDSIELTFLRKFVERQAAGIPHNPRLREAGIMQNPPLPVHGAGGTPSPEPPEQQIHHPSMGWDSGERTPRLRPESDERDHNPNFMATPSQARHAVIGALSSSHIPDYTTLLQEAEVSKQLLTNARSNLFRAQETTQDFFAKYTASLESERKILQDVMAAEERRDALVAMLLRQNPPAGASTPTNGRLTPSRYHQAEAGASNARSHLERRGSNPSRMQPATWNDSLIDPHLPNSTPPMRSDTRSTSTHEGQAVDWSHGLNFQSSEARMMDHDLPRPAVPSPQMISSERANASRKHVRSWEQGQLQDVGTEVEDASVLPPRKRMHQLSEGIHMVASNLGASIPDMPMTQQGVIPSASPPHIA</sequence>